<evidence type="ECO:0000256" key="12">
    <source>
        <dbReference type="ARBA" id="ARBA00024326"/>
    </source>
</evidence>
<dbReference type="PANTHER" id="PTHR10067">
    <property type="entry name" value="PHOSPHATIDYLSERINE DECARBOXYLASE"/>
    <property type="match status" value="1"/>
</dbReference>
<dbReference type="Pfam" id="PF02666">
    <property type="entry name" value="PS_Dcarbxylase"/>
    <property type="match status" value="1"/>
</dbReference>
<dbReference type="PANTHER" id="PTHR10067:SF6">
    <property type="entry name" value="PHOSPHATIDYLSERINE DECARBOXYLASE PROENZYME, MITOCHONDRIAL"/>
    <property type="match status" value="1"/>
</dbReference>
<dbReference type="InterPro" id="IPR003817">
    <property type="entry name" value="PS_Dcarbxylase"/>
</dbReference>
<comment type="pathway">
    <text evidence="12">Phospholipid metabolism; phosphatidylethanolamine biosynthesis.</text>
</comment>
<protein>
    <recommendedName>
        <fullName evidence="3">phosphatidylserine decarboxylase</fullName>
        <ecNumber evidence="3">4.1.1.65</ecNumber>
    </recommendedName>
</protein>
<gene>
    <name evidence="13" type="primary">psd_2</name>
    <name evidence="13" type="ORF">ERS672216_01856</name>
</gene>
<evidence type="ECO:0000256" key="4">
    <source>
        <dbReference type="ARBA" id="ARBA00022516"/>
    </source>
</evidence>
<dbReference type="OrthoDB" id="9802030at2"/>
<evidence type="ECO:0000256" key="10">
    <source>
        <dbReference type="ARBA" id="ARBA00023264"/>
    </source>
</evidence>
<name>A0A128EK36_9BACT</name>
<keyword evidence="7" id="KW-0865">Zymogen</keyword>
<dbReference type="AlphaFoldDB" id="A0A128EK36"/>
<dbReference type="NCBIfam" id="TIGR00163">
    <property type="entry name" value="PS_decarb"/>
    <property type="match status" value="1"/>
</dbReference>
<evidence type="ECO:0000256" key="9">
    <source>
        <dbReference type="ARBA" id="ARBA00023239"/>
    </source>
</evidence>
<dbReference type="EMBL" id="FIZP01000017">
    <property type="protein sequence ID" value="CZE49305.1"/>
    <property type="molecule type" value="Genomic_DNA"/>
</dbReference>
<proteinExistence type="predicted"/>
<evidence type="ECO:0000313" key="14">
    <source>
        <dbReference type="Proteomes" id="UP000069632"/>
    </source>
</evidence>
<keyword evidence="14" id="KW-1185">Reference proteome</keyword>
<evidence type="ECO:0000256" key="3">
    <source>
        <dbReference type="ARBA" id="ARBA00012243"/>
    </source>
</evidence>
<evidence type="ECO:0000256" key="1">
    <source>
        <dbReference type="ARBA" id="ARBA00001928"/>
    </source>
</evidence>
<dbReference type="InterPro" id="IPR033177">
    <property type="entry name" value="PSD-B"/>
</dbReference>
<reference evidence="13 14" key="1">
    <citation type="submission" date="2016-02" db="EMBL/GenBank/DDBJ databases">
        <authorList>
            <consortium name="Pathogen Informatics"/>
        </authorList>
    </citation>
    <scope>NUCLEOTIDE SEQUENCE [LARGE SCALE GENOMIC DNA]</scope>
    <source>
        <strain evidence="13 14">RC20</strain>
    </source>
</reference>
<keyword evidence="4" id="KW-0444">Lipid biosynthesis</keyword>
<comment type="pathway">
    <text evidence="2">Lipid metabolism.</text>
</comment>
<keyword evidence="5" id="KW-0210">Decarboxylase</keyword>
<accession>A0A128EK36</accession>
<evidence type="ECO:0000256" key="11">
    <source>
        <dbReference type="ARBA" id="ARBA00023317"/>
    </source>
</evidence>
<dbReference type="RefSeq" id="WP_075540580.1">
    <property type="nucleotide sequence ID" value="NZ_CP053844.1"/>
</dbReference>
<keyword evidence="9 13" id="KW-0456">Lyase</keyword>
<dbReference type="GO" id="GO:0006646">
    <property type="term" value="P:phosphatidylethanolamine biosynthetic process"/>
    <property type="evidence" value="ECO:0007669"/>
    <property type="project" value="UniProtKB-UniPathway"/>
</dbReference>
<evidence type="ECO:0000256" key="5">
    <source>
        <dbReference type="ARBA" id="ARBA00022793"/>
    </source>
</evidence>
<organism evidence="13 14">
    <name type="scientific">Campylobacter geochelonis</name>
    <dbReference type="NCBI Taxonomy" id="1780362"/>
    <lineage>
        <taxon>Bacteria</taxon>
        <taxon>Pseudomonadati</taxon>
        <taxon>Campylobacterota</taxon>
        <taxon>Epsilonproteobacteria</taxon>
        <taxon>Campylobacterales</taxon>
        <taxon>Campylobacteraceae</taxon>
        <taxon>Campylobacter</taxon>
    </lineage>
</organism>
<evidence type="ECO:0000256" key="8">
    <source>
        <dbReference type="ARBA" id="ARBA00023209"/>
    </source>
</evidence>
<keyword evidence="10" id="KW-1208">Phospholipid metabolism</keyword>
<evidence type="ECO:0000313" key="13">
    <source>
        <dbReference type="EMBL" id="CZE49305.1"/>
    </source>
</evidence>
<dbReference type="EC" id="4.1.1.65" evidence="3"/>
<sequence length="272" mass="31120">MTNLISQIFGLIANIKFPKKLQTFINKRYIKAFKIDMSEFDDASSYKSLNALFTRTFVKPRDFSSQKNTLISPSDGLIFEVGKSDSLKALCVKNHNYSIDRLLGMSASKDELKGEIIYTNIYLSPSDYHHYHAPCDLEILSAFYVPAKLYSVAKKWLIKVPNLYCKNERVVLKTRLENGKILWLVFVGALNVGKMKFDFDNRIQTNANASYTQFYEYENLYIKKGEHIGNFELGSTIVLLAQNGALEFELTSEQKVKFGDIIGKINLENEDL</sequence>
<keyword evidence="8" id="KW-0594">Phospholipid biosynthesis</keyword>
<evidence type="ECO:0000256" key="2">
    <source>
        <dbReference type="ARBA" id="ARBA00005189"/>
    </source>
</evidence>
<dbReference type="Proteomes" id="UP000069632">
    <property type="component" value="Unassembled WGS sequence"/>
</dbReference>
<dbReference type="GO" id="GO:0004609">
    <property type="term" value="F:phosphatidylserine decarboxylase activity"/>
    <property type="evidence" value="ECO:0007669"/>
    <property type="project" value="UniProtKB-EC"/>
</dbReference>
<comment type="cofactor">
    <cofactor evidence="1">
        <name>pyruvate</name>
        <dbReference type="ChEBI" id="CHEBI:15361"/>
    </cofactor>
</comment>
<keyword evidence="11" id="KW-0670">Pyruvate</keyword>
<evidence type="ECO:0000256" key="7">
    <source>
        <dbReference type="ARBA" id="ARBA00023145"/>
    </source>
</evidence>
<dbReference type="UniPathway" id="UPA00558"/>
<dbReference type="NCBIfam" id="NF003038">
    <property type="entry name" value="PRK03934.1"/>
    <property type="match status" value="1"/>
</dbReference>
<evidence type="ECO:0000256" key="6">
    <source>
        <dbReference type="ARBA" id="ARBA00023098"/>
    </source>
</evidence>
<keyword evidence="6" id="KW-0443">Lipid metabolism</keyword>